<dbReference type="PANTHER" id="PTHR23155">
    <property type="entry name" value="DISEASE RESISTANCE PROTEIN RP"/>
    <property type="match status" value="1"/>
</dbReference>
<dbReference type="InterPro" id="IPR002182">
    <property type="entry name" value="NB-ARC"/>
</dbReference>
<feature type="domain" description="NB-ARC" evidence="11">
    <location>
        <begin position="68"/>
        <end position="238"/>
    </location>
</feature>
<dbReference type="InterPro" id="IPR042197">
    <property type="entry name" value="Apaf_helical"/>
</dbReference>
<evidence type="ECO:0000256" key="2">
    <source>
        <dbReference type="ARBA" id="ARBA00004496"/>
    </source>
</evidence>
<evidence type="ECO:0008006" key="16">
    <source>
        <dbReference type="Google" id="ProtNLM"/>
    </source>
</evidence>
<dbReference type="PRINTS" id="PR00364">
    <property type="entry name" value="DISEASERSIST"/>
</dbReference>
<dbReference type="Gene3D" id="1.10.10.10">
    <property type="entry name" value="Winged helix-like DNA-binding domain superfamily/Winged helix DNA-binding domain"/>
    <property type="match status" value="1"/>
</dbReference>
<dbReference type="InterPro" id="IPR036388">
    <property type="entry name" value="WH-like_DNA-bd_sf"/>
</dbReference>
<dbReference type="GO" id="GO:0051607">
    <property type="term" value="P:defense response to virus"/>
    <property type="evidence" value="ECO:0007669"/>
    <property type="project" value="UniProtKB-ARBA"/>
</dbReference>
<gene>
    <name evidence="14" type="ORF">ACJIZ3_014030</name>
</gene>
<comment type="similarity">
    <text evidence="3">Belongs to the disease resistance NB-LRR family.</text>
</comment>
<dbReference type="SUPFAM" id="SSF52058">
    <property type="entry name" value="L domain-like"/>
    <property type="match status" value="1"/>
</dbReference>
<dbReference type="Gene3D" id="1.10.8.430">
    <property type="entry name" value="Helical domain of apoptotic protease-activating factors"/>
    <property type="match status" value="1"/>
</dbReference>
<dbReference type="Gene3D" id="3.40.50.300">
    <property type="entry name" value="P-loop containing nucleotide triphosphate hydrolases"/>
    <property type="match status" value="1"/>
</dbReference>
<evidence type="ECO:0000259" key="12">
    <source>
        <dbReference type="Pfam" id="PF23559"/>
    </source>
</evidence>
<dbReference type="InterPro" id="IPR032675">
    <property type="entry name" value="LRR_dom_sf"/>
</dbReference>
<accession>A0ABD3RID1</accession>
<comment type="function">
    <text evidence="1">Confers resistance to late blight (Phytophthora infestans) races carrying the avirulence gene Avr1. Resistance proteins guard the plant against pathogens that contain an appropriate avirulence protein via an indirect interaction with this avirulence protein. That triggers a defense system including the hypersensitive response, which restricts the pathogen growth.</text>
</comment>
<proteinExistence type="inferred from homology"/>
<name>A0ABD3RID1_9LAMI</name>
<dbReference type="GO" id="GO:0005524">
    <property type="term" value="F:ATP binding"/>
    <property type="evidence" value="ECO:0007669"/>
    <property type="project" value="UniProtKB-KW"/>
</dbReference>
<dbReference type="Pfam" id="PF23598">
    <property type="entry name" value="LRR_14"/>
    <property type="match status" value="1"/>
</dbReference>
<dbReference type="InterPro" id="IPR027417">
    <property type="entry name" value="P-loop_NTPase"/>
</dbReference>
<evidence type="ECO:0000256" key="6">
    <source>
        <dbReference type="ARBA" id="ARBA00022667"/>
    </source>
</evidence>
<dbReference type="Proteomes" id="UP001634393">
    <property type="component" value="Unassembled WGS sequence"/>
</dbReference>
<reference evidence="14 15" key="1">
    <citation type="submission" date="2024-12" db="EMBL/GenBank/DDBJ databases">
        <title>The unique morphological basis and parallel evolutionary history of personate flowers in Penstemon.</title>
        <authorList>
            <person name="Depatie T.H."/>
            <person name="Wessinger C.A."/>
        </authorList>
    </citation>
    <scope>NUCLEOTIDE SEQUENCE [LARGE SCALE GENOMIC DNA]</scope>
    <source>
        <strain evidence="14">WTNN_2</strain>
        <tissue evidence="14">Leaf</tissue>
    </source>
</reference>
<dbReference type="PANTHER" id="PTHR23155:SF1152">
    <property type="entry name" value="AAA+ ATPASE DOMAIN-CONTAINING PROTEIN"/>
    <property type="match status" value="1"/>
</dbReference>
<dbReference type="EMBL" id="JBJXBP010000008">
    <property type="protein sequence ID" value="KAL3812762.1"/>
    <property type="molecule type" value="Genomic_DNA"/>
</dbReference>
<evidence type="ECO:0000256" key="10">
    <source>
        <dbReference type="ARBA" id="ARBA00022840"/>
    </source>
</evidence>
<evidence type="ECO:0000256" key="4">
    <source>
        <dbReference type="ARBA" id="ARBA00022490"/>
    </source>
</evidence>
<keyword evidence="15" id="KW-1185">Reference proteome</keyword>
<keyword evidence="10" id="KW-0067">ATP-binding</keyword>
<organism evidence="14 15">
    <name type="scientific">Penstemon smallii</name>
    <dbReference type="NCBI Taxonomy" id="265156"/>
    <lineage>
        <taxon>Eukaryota</taxon>
        <taxon>Viridiplantae</taxon>
        <taxon>Streptophyta</taxon>
        <taxon>Embryophyta</taxon>
        <taxon>Tracheophyta</taxon>
        <taxon>Spermatophyta</taxon>
        <taxon>Magnoliopsida</taxon>
        <taxon>eudicotyledons</taxon>
        <taxon>Gunneridae</taxon>
        <taxon>Pentapetalae</taxon>
        <taxon>asterids</taxon>
        <taxon>lamiids</taxon>
        <taxon>Lamiales</taxon>
        <taxon>Plantaginaceae</taxon>
        <taxon>Cheloneae</taxon>
        <taxon>Penstemon</taxon>
    </lineage>
</organism>
<keyword evidence="7" id="KW-0677">Repeat</keyword>
<dbReference type="Gene3D" id="3.80.10.10">
    <property type="entry name" value="Ribonuclease Inhibitor"/>
    <property type="match status" value="1"/>
</dbReference>
<evidence type="ECO:0000256" key="5">
    <source>
        <dbReference type="ARBA" id="ARBA00022614"/>
    </source>
</evidence>
<dbReference type="InterPro" id="IPR058922">
    <property type="entry name" value="WHD_DRP"/>
</dbReference>
<evidence type="ECO:0000313" key="14">
    <source>
        <dbReference type="EMBL" id="KAL3812762.1"/>
    </source>
</evidence>
<protein>
    <recommendedName>
        <fullName evidence="16">NB-ARC domain-containing protein</fullName>
    </recommendedName>
</protein>
<evidence type="ECO:0000259" key="11">
    <source>
        <dbReference type="Pfam" id="PF00931"/>
    </source>
</evidence>
<evidence type="ECO:0000256" key="3">
    <source>
        <dbReference type="ARBA" id="ARBA00008894"/>
    </source>
</evidence>
<sequence>MFHRRSQIPKLQHTVLRELIDRFESVLAIVSRIKDGNVVVKDTRVKEFASASSSRYESSNKITLVEIEEDLLQIKDKLTKSPSSLSIISIVGPGGIGKTTLARSIHNDPLIQEYFHIRAWTTISCEYSLHKMLIDLLGSIGHFSVELGQESIDKLEEKLYQSLKGRRYLIVMDDIWYTEPWNDVRRFFPDDNNGSRLILTTRLLEVAEYADSSYIHHMRTLSLSGGWNLLSQKVFGETHCPPRLEEFGKEIAIKCGGHPLAIVVLGGLLSKVEKTPEFWQYVAENINLAITGSDYRFKEILSLSYKHLPQHLRACFLYMGAFPEGREIHVSHLIKLWVAEGFIKPVGDKSLEEVAKENLKDLFDRSLVLVSRLSSDGEIKTCRIHNLLRDMCIRKAREEDFLEIILTRYDWIMLLPYPRRINFQYRPLDYSKHVTNSSIRSLLHSVLGYTSDGLLPFTTNLRLLRVLEALLVTFDEFPVEIVEKLVNLKYLAFTGHERNIPPSISNLCNLQTLIVYGDLSPEHMFNLPSEIWELPQLRHIIFQRCILQFPSRADPDYVPLKNLQTLANVYNFRFTERVFRLMPNLKKLVVSYIYDSHTIWSPYHFSHFVHLLQLETLKCNFIAKSIYAPGQLLNFAYPERLKKLTLSGCTFPWENLTIVGSLPNLQVLKLKDDAFVGSVWETNEGEFLQLKYLLIASSSLEHWRTEETHFPRLRHLSLKSCSELVEIPFEIGNIQTLEIIELFECRGSVVDSAHQIKEEQQSYGNDDFRVLCS</sequence>
<dbReference type="FunFam" id="3.40.50.300:FF:001091">
    <property type="entry name" value="Probable disease resistance protein At1g61300"/>
    <property type="match status" value="1"/>
</dbReference>
<feature type="domain" description="Disease resistance R13L4/SHOC-2-like LRR" evidence="13">
    <location>
        <begin position="453"/>
        <end position="650"/>
    </location>
</feature>
<evidence type="ECO:0000256" key="9">
    <source>
        <dbReference type="ARBA" id="ARBA00022821"/>
    </source>
</evidence>
<comment type="subcellular location">
    <subcellularLocation>
        <location evidence="2">Cytoplasm</location>
    </subcellularLocation>
</comment>
<evidence type="ECO:0000256" key="8">
    <source>
        <dbReference type="ARBA" id="ARBA00022741"/>
    </source>
</evidence>
<feature type="domain" description="Disease resistance protein winged helix" evidence="12">
    <location>
        <begin position="322"/>
        <end position="391"/>
    </location>
</feature>
<comment type="caution">
    <text evidence="14">The sequence shown here is derived from an EMBL/GenBank/DDBJ whole genome shotgun (WGS) entry which is preliminary data.</text>
</comment>
<dbReference type="FunFam" id="1.10.10.10:FF:000322">
    <property type="entry name" value="Probable disease resistance protein At1g63360"/>
    <property type="match status" value="1"/>
</dbReference>
<dbReference type="InterPro" id="IPR044974">
    <property type="entry name" value="Disease_R_plants"/>
</dbReference>
<evidence type="ECO:0000256" key="1">
    <source>
        <dbReference type="ARBA" id="ARBA00002074"/>
    </source>
</evidence>
<dbReference type="InterPro" id="IPR055414">
    <property type="entry name" value="LRR_R13L4/SHOC2-like"/>
</dbReference>
<dbReference type="AlphaFoldDB" id="A0ABD3RID1"/>
<evidence type="ECO:0000313" key="15">
    <source>
        <dbReference type="Proteomes" id="UP001634393"/>
    </source>
</evidence>
<keyword evidence="4" id="KW-0963">Cytoplasm</keyword>
<dbReference type="Pfam" id="PF00931">
    <property type="entry name" value="NB-ARC"/>
    <property type="match status" value="1"/>
</dbReference>
<dbReference type="Pfam" id="PF23559">
    <property type="entry name" value="WHD_DRP"/>
    <property type="match status" value="1"/>
</dbReference>
<keyword evidence="9" id="KW-0611">Plant defense</keyword>
<dbReference type="GO" id="GO:0005737">
    <property type="term" value="C:cytoplasm"/>
    <property type="evidence" value="ECO:0007669"/>
    <property type="project" value="UniProtKB-SubCell"/>
</dbReference>
<evidence type="ECO:0000256" key="7">
    <source>
        <dbReference type="ARBA" id="ARBA00022737"/>
    </source>
</evidence>
<keyword evidence="5" id="KW-0433">Leucine-rich repeat</keyword>
<dbReference type="SUPFAM" id="SSF52540">
    <property type="entry name" value="P-loop containing nucleoside triphosphate hydrolases"/>
    <property type="match status" value="1"/>
</dbReference>
<keyword evidence="8" id="KW-0547">Nucleotide-binding</keyword>
<evidence type="ECO:0000259" key="13">
    <source>
        <dbReference type="Pfam" id="PF23598"/>
    </source>
</evidence>
<keyword evidence="6" id="KW-0381">Hypersensitive response</keyword>
<dbReference type="GO" id="GO:0009626">
    <property type="term" value="P:plant-type hypersensitive response"/>
    <property type="evidence" value="ECO:0007669"/>
    <property type="project" value="UniProtKB-KW"/>
</dbReference>